<evidence type="ECO:0000256" key="3">
    <source>
        <dbReference type="ARBA" id="ARBA00008919"/>
    </source>
</evidence>
<evidence type="ECO:0000313" key="16">
    <source>
        <dbReference type="Proteomes" id="UP000076858"/>
    </source>
</evidence>
<protein>
    <recommendedName>
        <fullName evidence="12">Fucosyltransferase</fullName>
        <ecNumber evidence="12">2.4.1.-</ecNumber>
    </recommendedName>
</protein>
<evidence type="ECO:0000259" key="14">
    <source>
        <dbReference type="Pfam" id="PF17039"/>
    </source>
</evidence>
<dbReference type="SUPFAM" id="SSF53756">
    <property type="entry name" value="UDP-Glycosyltransferase/glycogen phosphorylase"/>
    <property type="match status" value="1"/>
</dbReference>
<dbReference type="InterPro" id="IPR031481">
    <property type="entry name" value="Glyco_tran_10_N"/>
</dbReference>
<evidence type="ECO:0000256" key="2">
    <source>
        <dbReference type="ARBA" id="ARBA00004922"/>
    </source>
</evidence>
<reference evidence="15 16" key="1">
    <citation type="submission" date="2016-03" db="EMBL/GenBank/DDBJ databases">
        <title>EvidentialGene: Evidence-directed Construction of Genes on Genomes.</title>
        <authorList>
            <person name="Gilbert D.G."/>
            <person name="Choi J.-H."/>
            <person name="Mockaitis K."/>
            <person name="Colbourne J."/>
            <person name="Pfrender M."/>
        </authorList>
    </citation>
    <scope>NUCLEOTIDE SEQUENCE [LARGE SCALE GENOMIC DNA]</scope>
    <source>
        <strain evidence="15 16">Xinb3</strain>
        <tissue evidence="15">Complete organism</tissue>
    </source>
</reference>
<dbReference type="STRING" id="35525.A0A0N8D7Z4"/>
<dbReference type="Proteomes" id="UP000076858">
    <property type="component" value="Unassembled WGS sequence"/>
</dbReference>
<dbReference type="EMBL" id="LRGB01000944">
    <property type="protein sequence ID" value="KZS14699.1"/>
    <property type="molecule type" value="Genomic_DNA"/>
</dbReference>
<evidence type="ECO:0000256" key="8">
    <source>
        <dbReference type="ARBA" id="ARBA00022989"/>
    </source>
</evidence>
<keyword evidence="7" id="KW-0735">Signal-anchor</keyword>
<comment type="pathway">
    <text evidence="2">Protein modification; protein glycosylation.</text>
</comment>
<keyword evidence="9 12" id="KW-0333">Golgi apparatus</keyword>
<evidence type="ECO:0000256" key="7">
    <source>
        <dbReference type="ARBA" id="ARBA00022968"/>
    </source>
</evidence>
<sequence>MVFAINIGPYLKGLKQIFIRQSLNRFKKIVVLLFLLSFKIFIVVNVSKTRNFTDNIRRLSERHEKKEDISVETLMMDQEPIKTSTIIRKGKNYKSILIWNSPERIETAVFGSGHEPFLRHGCEIFHCEIFHNETALQLKDYDAIVMNMHVIWLTELPFFKRRQHQRFIFMTQESPASMFLLNASKLKNYFNWTMSYRLNSDIQFLYGRIHVGPSAPKTVLETRQLIEATQQPSAKNYAYTKKQLVAWMASHCNTPSLRETYVNQLKKFISVDVYGECGKLSCDRNESHWLSDAKCYAMLEEKYKFYLSFENSICDDYVTEKFFEIMKRNIVPIVYGGANYTQIAPSHSYIDALQFTPEKLAEYLKTLDANDTLYNEYFWWKDYYTVEAGVEQMARHGFCDLCEKLHRDWEGTKYYPELTSEWHPKKRCKRFDSWES</sequence>
<dbReference type="SMR" id="A0A0N8D7Z4"/>
<feature type="domain" description="Fucosyltransferase N-terminal" evidence="14">
    <location>
        <begin position="92"/>
        <end position="207"/>
    </location>
</feature>
<evidence type="ECO:0000256" key="12">
    <source>
        <dbReference type="RuleBase" id="RU003832"/>
    </source>
</evidence>
<evidence type="ECO:0000256" key="11">
    <source>
        <dbReference type="ARBA" id="ARBA00023180"/>
    </source>
</evidence>
<dbReference type="PANTHER" id="PTHR48438:SF1">
    <property type="entry name" value="ALPHA-(1,3)-FUCOSYLTRANSFERASE C-RELATED"/>
    <property type="match status" value="1"/>
</dbReference>
<keyword evidence="8 12" id="KW-1133">Transmembrane helix</keyword>
<dbReference type="InterPro" id="IPR001503">
    <property type="entry name" value="Glyco_trans_10"/>
</dbReference>
<evidence type="ECO:0000256" key="5">
    <source>
        <dbReference type="ARBA" id="ARBA00022679"/>
    </source>
</evidence>
<dbReference type="Pfam" id="PF00852">
    <property type="entry name" value="Glyco_transf_10"/>
    <property type="match status" value="1"/>
</dbReference>
<evidence type="ECO:0000259" key="13">
    <source>
        <dbReference type="Pfam" id="PF00852"/>
    </source>
</evidence>
<keyword evidence="11" id="KW-0325">Glycoprotein</keyword>
<dbReference type="GO" id="GO:0032580">
    <property type="term" value="C:Golgi cisterna membrane"/>
    <property type="evidence" value="ECO:0007669"/>
    <property type="project" value="UniProtKB-SubCell"/>
</dbReference>
<evidence type="ECO:0000256" key="6">
    <source>
        <dbReference type="ARBA" id="ARBA00022692"/>
    </source>
</evidence>
<evidence type="ECO:0000256" key="9">
    <source>
        <dbReference type="ARBA" id="ARBA00023034"/>
    </source>
</evidence>
<dbReference type="InterPro" id="IPR038577">
    <property type="entry name" value="GT10-like_C_sf"/>
</dbReference>
<keyword evidence="5 12" id="KW-0808">Transferase</keyword>
<proteinExistence type="inferred from homology"/>
<accession>A0A0N8D7Z4</accession>
<feature type="domain" description="Fucosyltransferase C-terminal" evidence="13">
    <location>
        <begin position="240"/>
        <end position="420"/>
    </location>
</feature>
<dbReference type="UniPathway" id="UPA00378"/>
<keyword evidence="6 12" id="KW-0812">Transmembrane</keyword>
<dbReference type="FunFam" id="3.40.50.11660:FF:000009">
    <property type="entry name" value="Uncharacterized protein"/>
    <property type="match status" value="1"/>
</dbReference>
<evidence type="ECO:0000256" key="4">
    <source>
        <dbReference type="ARBA" id="ARBA00022676"/>
    </source>
</evidence>
<evidence type="ECO:0000256" key="10">
    <source>
        <dbReference type="ARBA" id="ARBA00023136"/>
    </source>
</evidence>
<keyword evidence="4 12" id="KW-0328">Glycosyltransferase</keyword>
<dbReference type="AlphaFoldDB" id="A0A0N8D7Z4"/>
<evidence type="ECO:0000313" key="15">
    <source>
        <dbReference type="EMBL" id="KZS14699.1"/>
    </source>
</evidence>
<gene>
    <name evidence="15" type="ORF">APZ42_020076</name>
</gene>
<dbReference type="InterPro" id="IPR055270">
    <property type="entry name" value="Glyco_tran_10_C"/>
</dbReference>
<organism evidence="15 16">
    <name type="scientific">Daphnia magna</name>
    <dbReference type="NCBI Taxonomy" id="35525"/>
    <lineage>
        <taxon>Eukaryota</taxon>
        <taxon>Metazoa</taxon>
        <taxon>Ecdysozoa</taxon>
        <taxon>Arthropoda</taxon>
        <taxon>Crustacea</taxon>
        <taxon>Branchiopoda</taxon>
        <taxon>Diplostraca</taxon>
        <taxon>Cladocera</taxon>
        <taxon>Anomopoda</taxon>
        <taxon>Daphniidae</taxon>
        <taxon>Daphnia</taxon>
    </lineage>
</organism>
<evidence type="ECO:0000256" key="1">
    <source>
        <dbReference type="ARBA" id="ARBA00004447"/>
    </source>
</evidence>
<feature type="transmembrane region" description="Helical" evidence="12">
    <location>
        <begin position="29"/>
        <end position="47"/>
    </location>
</feature>
<dbReference type="GO" id="GO:0008417">
    <property type="term" value="F:fucosyltransferase activity"/>
    <property type="evidence" value="ECO:0007669"/>
    <property type="project" value="InterPro"/>
</dbReference>
<dbReference type="Pfam" id="PF17039">
    <property type="entry name" value="Glyco_tran_10_N"/>
    <property type="match status" value="1"/>
</dbReference>
<keyword evidence="10 12" id="KW-0472">Membrane</keyword>
<comment type="caution">
    <text evidence="15">The sequence shown here is derived from an EMBL/GenBank/DDBJ whole genome shotgun (WGS) entry which is preliminary data.</text>
</comment>
<name>A0A0N8D7Z4_9CRUS</name>
<dbReference type="Gene3D" id="3.40.50.11660">
    <property type="entry name" value="Glycosyl transferase family 10, C-terminal domain"/>
    <property type="match status" value="1"/>
</dbReference>
<dbReference type="PANTHER" id="PTHR48438">
    <property type="entry name" value="ALPHA-(1,3)-FUCOSYLTRANSFERASE C-RELATED"/>
    <property type="match status" value="1"/>
</dbReference>
<dbReference type="OrthoDB" id="427096at2759"/>
<comment type="subcellular location">
    <subcellularLocation>
        <location evidence="1 12">Golgi apparatus</location>
        <location evidence="1 12">Golgi stack membrane</location>
        <topology evidence="1 12">Single-pass type II membrane protein</topology>
    </subcellularLocation>
</comment>
<dbReference type="EC" id="2.4.1.-" evidence="12"/>
<comment type="similarity">
    <text evidence="3 12">Belongs to the glycosyltransferase 10 family.</text>
</comment>
<keyword evidence="16" id="KW-1185">Reference proteome</keyword>